<dbReference type="Proteomes" id="UP000199343">
    <property type="component" value="Unassembled WGS sequence"/>
</dbReference>
<name>A0A1C6W4A3_9ACTN</name>
<evidence type="ECO:0000259" key="1">
    <source>
        <dbReference type="Pfam" id="PF13340"/>
    </source>
</evidence>
<reference evidence="3" key="1">
    <citation type="submission" date="2016-06" db="EMBL/GenBank/DDBJ databases">
        <authorList>
            <person name="Varghese N."/>
            <person name="Submissions Spin"/>
        </authorList>
    </citation>
    <scope>NUCLEOTIDE SEQUENCE [LARGE SCALE GENOMIC DNA]</scope>
    <source>
        <strain evidence="3">DSM 43363</strain>
    </source>
</reference>
<dbReference type="InterPro" id="IPR025161">
    <property type="entry name" value="IS402-like_dom"/>
</dbReference>
<dbReference type="Pfam" id="PF13340">
    <property type="entry name" value="DUF4096"/>
    <property type="match status" value="1"/>
</dbReference>
<organism evidence="2 3">
    <name type="scientific">Micromonospora peucetia</name>
    <dbReference type="NCBI Taxonomy" id="47871"/>
    <lineage>
        <taxon>Bacteria</taxon>
        <taxon>Bacillati</taxon>
        <taxon>Actinomycetota</taxon>
        <taxon>Actinomycetes</taxon>
        <taxon>Micromonosporales</taxon>
        <taxon>Micromonosporaceae</taxon>
        <taxon>Micromonospora</taxon>
    </lineage>
</organism>
<evidence type="ECO:0000313" key="2">
    <source>
        <dbReference type="EMBL" id="SCL73030.1"/>
    </source>
</evidence>
<dbReference type="PANTHER" id="PTHR46637:SF1">
    <property type="entry name" value="BLL5188 PROTEIN"/>
    <property type="match status" value="1"/>
</dbReference>
<dbReference type="InterPro" id="IPR052909">
    <property type="entry name" value="Transposase_6_like"/>
</dbReference>
<protein>
    <submittedName>
        <fullName evidence="2">Transposase</fullName>
    </submittedName>
</protein>
<dbReference type="EMBL" id="FMIC01000002">
    <property type="protein sequence ID" value="SCL73030.1"/>
    <property type="molecule type" value="Genomic_DNA"/>
</dbReference>
<accession>A0A1C6W4A3</accession>
<dbReference type="PANTHER" id="PTHR46637">
    <property type="entry name" value="TIS1421-TRANSPOSASE PROTEIN A"/>
    <property type="match status" value="1"/>
</dbReference>
<dbReference type="AlphaFoldDB" id="A0A1C6W4A3"/>
<proteinExistence type="predicted"/>
<feature type="domain" description="Insertion element IS402-like" evidence="1">
    <location>
        <begin position="11"/>
        <end position="83"/>
    </location>
</feature>
<dbReference type="STRING" id="47871.GA0070608_5307"/>
<dbReference type="NCBIfam" id="NF033580">
    <property type="entry name" value="transpos_IS5_3"/>
    <property type="match status" value="1"/>
</dbReference>
<gene>
    <name evidence="2" type="ORF">GA0070608_5307</name>
</gene>
<evidence type="ECO:0000313" key="3">
    <source>
        <dbReference type="Proteomes" id="UP000199343"/>
    </source>
</evidence>
<sequence length="271" mass="30484">MPSVAAARHDLTDLQWAALEVLLPAGTGRDRPRRWTMRVIIDGIRWRVRTGSPWRDVPTVYPPWQTLYRWFRRWQRDGVWAQILALLQARADAAGLIGWTVSVDSTVARAHQHAAGARRDGRSAVGSRRCSTCTGPSRWPRWPRWRWAVRCCRPDGRPGAGHRWHSPRLAPALGPALAVALPLGDRVEQRRPVLARHSRRPLVVGRAVNPRPPGHRRLDDNPTIINLSLAIYLAIAKQRSRNRSQLKAHTCDHQCVAPSISASSTHLPCGN</sequence>